<dbReference type="InterPro" id="IPR055433">
    <property type="entry name" value="HAT_Syf1-like_N"/>
</dbReference>
<dbReference type="InterPro" id="IPR003107">
    <property type="entry name" value="HAT"/>
</dbReference>
<dbReference type="GO" id="GO:0071014">
    <property type="term" value="C:post-mRNA release spliceosomal complex"/>
    <property type="evidence" value="ECO:0007669"/>
    <property type="project" value="TreeGrafter"/>
</dbReference>
<dbReference type="SUPFAM" id="SSF48452">
    <property type="entry name" value="TPR-like"/>
    <property type="match status" value="3"/>
</dbReference>
<keyword evidence="3" id="KW-0507">mRNA processing</keyword>
<evidence type="ECO:0000256" key="5">
    <source>
        <dbReference type="ARBA" id="ARBA00022737"/>
    </source>
</evidence>
<gene>
    <name evidence="12" type="ORF">FCM35_KLT00907</name>
</gene>
<dbReference type="OrthoDB" id="541719at2759"/>
<dbReference type="Gene3D" id="1.25.40.10">
    <property type="entry name" value="Tetratricopeptide repeat domain"/>
    <property type="match status" value="3"/>
</dbReference>
<keyword evidence="4" id="KW-0747">Spliceosome</keyword>
<dbReference type="SMART" id="SM00386">
    <property type="entry name" value="HAT"/>
    <property type="match status" value="13"/>
</dbReference>
<dbReference type="FunFam" id="1.25.40.10:FF:000269">
    <property type="entry name" value="Crooked neck pre-mRNA-splicing factor 1"/>
    <property type="match status" value="1"/>
</dbReference>
<dbReference type="GO" id="GO:0000245">
    <property type="term" value="P:spliceosomal complex assembly"/>
    <property type="evidence" value="ECO:0007669"/>
    <property type="project" value="TreeGrafter"/>
</dbReference>
<evidence type="ECO:0000259" key="11">
    <source>
        <dbReference type="Pfam" id="PF23233"/>
    </source>
</evidence>
<dbReference type="Pfam" id="PF02184">
    <property type="entry name" value="HAT"/>
    <property type="match status" value="1"/>
</dbReference>
<keyword evidence="13" id="KW-1185">Reference proteome</keyword>
<evidence type="ECO:0000313" key="13">
    <source>
        <dbReference type="Proteomes" id="UP000623129"/>
    </source>
</evidence>
<reference evidence="12" key="1">
    <citation type="submission" date="2020-01" db="EMBL/GenBank/DDBJ databases">
        <title>Genome sequence of Kobresia littledalei, the first chromosome-level genome in the family Cyperaceae.</title>
        <authorList>
            <person name="Qu G."/>
        </authorList>
    </citation>
    <scope>NUCLEOTIDE SEQUENCE</scope>
    <source>
        <strain evidence="12">C.B.Clarke</strain>
        <tissue evidence="12">Leaf</tissue>
    </source>
</reference>
<evidence type="ECO:0000256" key="8">
    <source>
        <dbReference type="ARBA" id="ARBA00037040"/>
    </source>
</evidence>
<evidence type="ECO:0000259" key="10">
    <source>
        <dbReference type="Pfam" id="PF23231"/>
    </source>
</evidence>
<dbReference type="GO" id="GO:0000974">
    <property type="term" value="C:Prp19 complex"/>
    <property type="evidence" value="ECO:0007669"/>
    <property type="project" value="TreeGrafter"/>
</dbReference>
<dbReference type="PANTHER" id="PTHR11246">
    <property type="entry name" value="PRE-MRNA SPLICING FACTOR"/>
    <property type="match status" value="1"/>
</dbReference>
<dbReference type="Proteomes" id="UP000623129">
    <property type="component" value="Unassembled WGS sequence"/>
</dbReference>
<evidence type="ECO:0000256" key="7">
    <source>
        <dbReference type="ARBA" id="ARBA00023242"/>
    </source>
</evidence>
<dbReference type="FunFam" id="1.25.40.10:FF:000306">
    <property type="entry name" value="Cell cycle control protein cwf4"/>
    <property type="match status" value="1"/>
</dbReference>
<keyword evidence="7" id="KW-0539">Nucleus</keyword>
<dbReference type="InterPro" id="IPR055430">
    <property type="entry name" value="HAT_Syf1_CNRKL1_C"/>
</dbReference>
<sequence>MANQTKSSPGFLTKRDTEVKLPRPTRVKNKTPAPMQITTEQILREARERQEAEIRPPKQKITDPTELADCRLKKRKNHEDDIRRMRQYAQGEESQKDFARARSVWERALDVDYSNLTLWLKYADFEMRNRFVNHARNVWNRAVSLLPREDQLWYKYIHMEEVLGNVPAAHQVFERWMQWKPDIQGWLSYIKFELRYGETERARGIYERFIACNPQPESFIRYANFEMKRGEVARARAIYKRASDLLADDEDPKSRAEDLYKKYLAFEKQFGDREGIDDAIVGKRRLQYEEEVRKNPLNYDSWFDYARLEEGIGNREAVREVYGRAISNIPPAEEKRYWQRCIYLWINYALYEELDAQDVERTRDVYRECIKLIPHKKFSFAKIWLLAAQFEIRQKNLDAARRILGNAIGVAPKDKIFKKYIEIELQLGNIDRCRTLYMKYLEWAMENCYAWTKFAELERSLGETERARAIYKEAIKQPALDMPELLWKAYIDFEISERNFENTRELYDSLLERTKHLKVWLSYAKFEASADNDELDKNGNPPEEDSEAFNARQLDRIQKCRAVFERAFEHFRHNEPELKEERAMLLEEWLNVESSFGALGDVSIVQKKLPRKVKRKRAITTEDDTPAGFEEYIDYIFPDEVAMAPNLKILDAAYKWKKQKVDPNED</sequence>
<keyword evidence="6" id="KW-0508">mRNA splicing</keyword>
<evidence type="ECO:0000256" key="4">
    <source>
        <dbReference type="ARBA" id="ARBA00022728"/>
    </source>
</evidence>
<comment type="similarity">
    <text evidence="2">Belongs to the crooked-neck family.</text>
</comment>
<dbReference type="Pfam" id="PF23231">
    <property type="entry name" value="HAT_Syf1_CNRKL1_C"/>
    <property type="match status" value="2"/>
</dbReference>
<accession>A0A833RBP3</accession>
<dbReference type="InterPro" id="IPR045075">
    <property type="entry name" value="Syf1-like"/>
</dbReference>
<feature type="domain" description="Pre-mRNA-splicing factor Syf1/CRNKL1-like C-terminal HAT-repeats" evidence="10">
    <location>
        <begin position="132"/>
        <end position="281"/>
    </location>
</feature>
<dbReference type="GO" id="GO:0071007">
    <property type="term" value="C:U2-type catalytic step 2 spliceosome"/>
    <property type="evidence" value="ECO:0007669"/>
    <property type="project" value="TreeGrafter"/>
</dbReference>
<dbReference type="InterPro" id="IPR011990">
    <property type="entry name" value="TPR-like_helical_dom_sf"/>
</dbReference>
<feature type="domain" description="Pre-mRNA-splicing factor Syf1/CRNKL1-like C-terminal HAT-repeats" evidence="10">
    <location>
        <begin position="452"/>
        <end position="507"/>
    </location>
</feature>
<evidence type="ECO:0000256" key="3">
    <source>
        <dbReference type="ARBA" id="ARBA00022664"/>
    </source>
</evidence>
<evidence type="ECO:0000256" key="6">
    <source>
        <dbReference type="ARBA" id="ARBA00023187"/>
    </source>
</evidence>
<dbReference type="PANTHER" id="PTHR11246:SF3">
    <property type="entry name" value="CROOKED NECK-LIKE PROTEIN 1"/>
    <property type="match status" value="1"/>
</dbReference>
<feature type="compositionally biased region" description="Polar residues" evidence="9">
    <location>
        <begin position="1"/>
        <end position="10"/>
    </location>
</feature>
<keyword evidence="5" id="KW-0677">Repeat</keyword>
<dbReference type="EMBL" id="SWLB01000010">
    <property type="protein sequence ID" value="KAF3333216.1"/>
    <property type="molecule type" value="Genomic_DNA"/>
</dbReference>
<name>A0A833RBP3_9POAL</name>
<evidence type="ECO:0000313" key="12">
    <source>
        <dbReference type="EMBL" id="KAF3333216.1"/>
    </source>
</evidence>
<evidence type="ECO:0000256" key="2">
    <source>
        <dbReference type="ARBA" id="ARBA00008644"/>
    </source>
</evidence>
<dbReference type="Pfam" id="PF23233">
    <property type="entry name" value="HAT_Syf1_CNRKL1_N"/>
    <property type="match status" value="1"/>
</dbReference>
<comment type="caution">
    <text evidence="12">The sequence shown here is derived from an EMBL/GenBank/DDBJ whole genome shotgun (WGS) entry which is preliminary data.</text>
</comment>
<protein>
    <submittedName>
        <fullName evidence="12">Crooked neck-like protein 1</fullName>
    </submittedName>
</protein>
<feature type="region of interest" description="Disordered" evidence="9">
    <location>
        <begin position="1"/>
        <end position="36"/>
    </location>
</feature>
<evidence type="ECO:0000256" key="1">
    <source>
        <dbReference type="ARBA" id="ARBA00004123"/>
    </source>
</evidence>
<comment type="subcellular location">
    <subcellularLocation>
        <location evidence="1">Nucleus</location>
    </subcellularLocation>
</comment>
<evidence type="ECO:0000256" key="9">
    <source>
        <dbReference type="SAM" id="MobiDB-lite"/>
    </source>
</evidence>
<dbReference type="GO" id="GO:0071011">
    <property type="term" value="C:precatalytic spliceosome"/>
    <property type="evidence" value="ECO:0007669"/>
    <property type="project" value="TreeGrafter"/>
</dbReference>
<dbReference type="AlphaFoldDB" id="A0A833RBP3"/>
<proteinExistence type="inferred from homology"/>
<feature type="domain" description="Pre-mRNA-splicing factor Syf1-like N-terminal HAT-repeats" evidence="11">
    <location>
        <begin position="286"/>
        <end position="443"/>
    </location>
</feature>
<comment type="function">
    <text evidence="8">Involved in pre-mRNA splicing and cell cycle progression. Required for the spliceosome assembly and initiation of the DNA replication.</text>
</comment>
<organism evidence="12 13">
    <name type="scientific">Carex littledalei</name>
    <dbReference type="NCBI Taxonomy" id="544730"/>
    <lineage>
        <taxon>Eukaryota</taxon>
        <taxon>Viridiplantae</taxon>
        <taxon>Streptophyta</taxon>
        <taxon>Embryophyta</taxon>
        <taxon>Tracheophyta</taxon>
        <taxon>Spermatophyta</taxon>
        <taxon>Magnoliopsida</taxon>
        <taxon>Liliopsida</taxon>
        <taxon>Poales</taxon>
        <taxon>Cyperaceae</taxon>
        <taxon>Cyperoideae</taxon>
        <taxon>Cariceae</taxon>
        <taxon>Carex</taxon>
        <taxon>Carex subgen. Euthyceras</taxon>
    </lineage>
</organism>